<keyword evidence="1" id="KW-0328">Glycosyltransferase</keyword>
<proteinExistence type="predicted"/>
<accession>A0AAF0ZA97</accession>
<protein>
    <submittedName>
        <fullName evidence="1">Glycosyltransferase family 2 protein</fullName>
        <ecNumber evidence="1">2.4.-.-</ecNumber>
    </submittedName>
</protein>
<dbReference type="PANTHER" id="PTHR43179:SF7">
    <property type="entry name" value="RHAMNOSYLTRANSFERASE WBBL"/>
    <property type="match status" value="1"/>
</dbReference>
<organism evidence="1">
    <name type="scientific">Cyanobacterium aponinum AL20115</name>
    <dbReference type="NCBI Taxonomy" id="3090662"/>
    <lineage>
        <taxon>Bacteria</taxon>
        <taxon>Bacillati</taxon>
        <taxon>Cyanobacteriota</taxon>
        <taxon>Cyanophyceae</taxon>
        <taxon>Oscillatoriophycideae</taxon>
        <taxon>Chroococcales</taxon>
        <taxon>Geminocystaceae</taxon>
        <taxon>Cyanobacterium</taxon>
    </lineage>
</organism>
<dbReference type="InterPro" id="IPR029044">
    <property type="entry name" value="Nucleotide-diphossugar_trans"/>
</dbReference>
<dbReference type="SUPFAM" id="SSF53448">
    <property type="entry name" value="Nucleotide-diphospho-sugar transferases"/>
    <property type="match status" value="1"/>
</dbReference>
<dbReference type="AlphaFoldDB" id="A0AAF0ZA97"/>
<dbReference type="CDD" id="cd04186">
    <property type="entry name" value="GT_2_like_c"/>
    <property type="match status" value="1"/>
</dbReference>
<dbReference type="RefSeq" id="WP_320001834.1">
    <property type="nucleotide sequence ID" value="NZ_CP138348.1"/>
</dbReference>
<dbReference type="PANTHER" id="PTHR43179">
    <property type="entry name" value="RHAMNOSYLTRANSFERASE WBBL"/>
    <property type="match status" value="1"/>
</dbReference>
<evidence type="ECO:0000313" key="1">
    <source>
        <dbReference type="EMBL" id="WPF89311.1"/>
    </source>
</evidence>
<sequence>MSQQKNSLYLCIIIVNYRTPKLVIDCLNSLVSEISSLPPSKVIIVDNNSGDDSVDLIQDAISSSHWQDWVELLKSEVNGGFSYGNNLGIKKIDADNYLLLNSDTIIHSGAIATLLDALTKYPEGGIFSPRLEWLDGEPQISCFRNRSPINELINSAKTGIITKILNKYDVPLPLTDQVMEVEWTSFACVLIRKEVIEKIGLMDEDYFMYFDDIDYCRRTREAGWQIIHYPFARVVHLRGGSGSVKKDIATRKRPPAYLYASRSRYFAKFYGILGLWIANLLWLVGRSVSYIREIFERKPPQTCTLEARDIWLNWYNPLKPYLQEDQKDEQKA</sequence>
<gene>
    <name evidence="1" type="ORF">SAY89_03265</name>
</gene>
<dbReference type="GO" id="GO:0016757">
    <property type="term" value="F:glycosyltransferase activity"/>
    <property type="evidence" value="ECO:0007669"/>
    <property type="project" value="UniProtKB-KW"/>
</dbReference>
<name>A0AAF0ZA97_9CHRO</name>
<dbReference type="EC" id="2.4.-.-" evidence="1"/>
<dbReference type="EMBL" id="CP138348">
    <property type="protein sequence ID" value="WPF89311.1"/>
    <property type="molecule type" value="Genomic_DNA"/>
</dbReference>
<dbReference type="Gene3D" id="3.90.550.10">
    <property type="entry name" value="Spore Coat Polysaccharide Biosynthesis Protein SpsA, Chain A"/>
    <property type="match status" value="1"/>
</dbReference>
<dbReference type="Pfam" id="PF13641">
    <property type="entry name" value="Glyco_tranf_2_3"/>
    <property type="match status" value="1"/>
</dbReference>
<keyword evidence="1" id="KW-0808">Transferase</keyword>
<reference evidence="1" key="1">
    <citation type="submission" date="2023-11" db="EMBL/GenBank/DDBJ databases">
        <title>Genome sequence of Cyanobacterium aponinum BCRC AL20115.</title>
        <authorList>
            <person name="Chang H.-Y."/>
            <person name="Lin K.-M."/>
            <person name="Hsueh H.-T."/>
            <person name="Chu H.-A."/>
            <person name="Kuo C.-H."/>
        </authorList>
    </citation>
    <scope>NUCLEOTIDE SEQUENCE</scope>
    <source>
        <strain evidence="1">AL20115</strain>
    </source>
</reference>